<gene>
    <name evidence="1" type="ORF">M8818_000922</name>
</gene>
<protein>
    <submittedName>
        <fullName evidence="1">Uncharacterized protein</fullName>
    </submittedName>
</protein>
<evidence type="ECO:0000313" key="2">
    <source>
        <dbReference type="Proteomes" id="UP001320706"/>
    </source>
</evidence>
<reference evidence="1" key="1">
    <citation type="submission" date="2024-02" db="EMBL/GenBank/DDBJ databases">
        <title>Metagenome Assembled Genome of Zalaria obscura JY119.</title>
        <authorList>
            <person name="Vighnesh L."/>
            <person name="Jagadeeshwari U."/>
            <person name="Venkata Ramana C."/>
            <person name="Sasikala C."/>
        </authorList>
    </citation>
    <scope>NUCLEOTIDE SEQUENCE</scope>
    <source>
        <strain evidence="1">JY119</strain>
    </source>
</reference>
<comment type="caution">
    <text evidence="1">The sequence shown here is derived from an EMBL/GenBank/DDBJ whole genome shotgun (WGS) entry which is preliminary data.</text>
</comment>
<name>A0ACC3SLN6_9PEZI</name>
<proteinExistence type="predicted"/>
<keyword evidence="2" id="KW-1185">Reference proteome</keyword>
<dbReference type="Proteomes" id="UP001320706">
    <property type="component" value="Unassembled WGS sequence"/>
</dbReference>
<sequence>MTPIEHPLQSPQQSDSDSSLHLPKIRQQDRKSPLSSLANLPYRRSNASLSSLFASTSSLSNITASSSGTVTPPAGVVNGSVFSPGPSPGGVRSPSPAPLAATDESKALILQAFVPHVGVLPSQDCEELLRHKGINGGLLELLRPFGERIEGRVVIRDSTGSSRPWDDYGIRFTGVKDGLEEPVFEPRKSAEGRQGQPANPADLIPEYKPARLRTGGNIAQIDELVERHLAYADQQPVSSGTDYMNYKEASVSQKSPTTSQFHTLFLRRLLSGLPLNPHETFSHPVALVIAISSRNPAPIEELRNLYSSSNQGENRLPPWVNNEYLRYYVLIHDEDYDDIKRSTTLFEQMKRHFGLHCHLLRLRSTQCLPSDDDSLRLPICQWMSAGEELAEIYTRENLEDDEDPTPHIFESDAANIRSFVREMVTQSIIPGMERVSATWNDQVASRRRGLSGRFTSLTKRWTPFSSRSATNPLSGGGVGGGNTNFDALQGFYRPDTPEAIMRKLADYAVMLRDFRLAASVYEILAQDFKNDKAWRAYAAACEMAAVATLLSTGNAPLSARTRVESVDQMIENAYYTYHTRSLEKYAALRTLVVGAELLRGKGGSALDDAARWLSRGLEDRLVGQTGHALLVERIAVCYSAREGVGRLRSGERRRKAAFWHTLASDAWLRLDKPSQAEKRLADAMTLYGINEENAPPLAFREMQRFLEELRQSLRERLGQGVSQGEGDEAILVEQVQEESEQVDQRTRRQSLSIAAPSQSFDPLGAAPLSPTSPVLERPDPKAEGFE</sequence>
<evidence type="ECO:0000313" key="1">
    <source>
        <dbReference type="EMBL" id="KAK8219190.1"/>
    </source>
</evidence>
<organism evidence="1 2">
    <name type="scientific">Zalaria obscura</name>
    <dbReference type="NCBI Taxonomy" id="2024903"/>
    <lineage>
        <taxon>Eukaryota</taxon>
        <taxon>Fungi</taxon>
        <taxon>Dikarya</taxon>
        <taxon>Ascomycota</taxon>
        <taxon>Pezizomycotina</taxon>
        <taxon>Dothideomycetes</taxon>
        <taxon>Dothideomycetidae</taxon>
        <taxon>Dothideales</taxon>
        <taxon>Zalariaceae</taxon>
        <taxon>Zalaria</taxon>
    </lineage>
</organism>
<dbReference type="EMBL" id="JAMKPW020000004">
    <property type="protein sequence ID" value="KAK8219190.1"/>
    <property type="molecule type" value="Genomic_DNA"/>
</dbReference>
<accession>A0ACC3SLN6</accession>